<dbReference type="GO" id="GO:0048489">
    <property type="term" value="P:synaptic vesicle transport"/>
    <property type="evidence" value="ECO:0007669"/>
    <property type="project" value="EnsemblMetazoa"/>
</dbReference>
<comment type="similarity">
    <text evidence="1 2">Belongs to the cyclin-dependent kinase 5 activator family.</text>
</comment>
<evidence type="ECO:0000256" key="1">
    <source>
        <dbReference type="ARBA" id="ARBA00010175"/>
    </source>
</evidence>
<dbReference type="InterPro" id="IPR036915">
    <property type="entry name" value="Cyclin-like_sf"/>
</dbReference>
<proteinExistence type="inferred from homology"/>
<accession>A0AAE9DCD7</accession>
<dbReference type="PANTHER" id="PTHR23401">
    <property type="entry name" value="CYCLIN DEPENDANT KINASE-5 ACTIVATOR"/>
    <property type="match status" value="1"/>
</dbReference>
<reference evidence="4 5" key="1">
    <citation type="submission" date="2022-05" db="EMBL/GenBank/DDBJ databases">
        <title>Chromosome-level reference genomes for two strains of Caenorhabditis briggsae: an improved platform for comparative genomics.</title>
        <authorList>
            <person name="Stevens L."/>
            <person name="Andersen E.C."/>
        </authorList>
    </citation>
    <scope>NUCLEOTIDE SEQUENCE [LARGE SCALE GENOMIC DNA]</scope>
    <source>
        <strain evidence="4">QX1410_ONT</strain>
        <tissue evidence="4">Whole-organism</tissue>
    </source>
</reference>
<dbReference type="InterPro" id="IPR004944">
    <property type="entry name" value="CDK5_activator"/>
</dbReference>
<evidence type="ECO:0000256" key="3">
    <source>
        <dbReference type="SAM" id="MobiDB-lite"/>
    </source>
</evidence>
<dbReference type="GO" id="GO:0051932">
    <property type="term" value="P:synaptic transmission, GABAergic"/>
    <property type="evidence" value="ECO:0007669"/>
    <property type="project" value="EnsemblMetazoa"/>
</dbReference>
<dbReference type="GO" id="GO:0032880">
    <property type="term" value="P:regulation of protein localization"/>
    <property type="evidence" value="ECO:0007669"/>
    <property type="project" value="EnsemblMetazoa"/>
</dbReference>
<dbReference type="Proteomes" id="UP000827892">
    <property type="component" value="Chromosome III"/>
</dbReference>
<evidence type="ECO:0000256" key="2">
    <source>
        <dbReference type="PIRNR" id="PIRNR009324"/>
    </source>
</evidence>
<dbReference type="GO" id="GO:0045202">
    <property type="term" value="C:synapse"/>
    <property type="evidence" value="ECO:0007669"/>
    <property type="project" value="GOC"/>
</dbReference>
<dbReference type="EMBL" id="CP090893">
    <property type="protein sequence ID" value="ULU00751.1"/>
    <property type="molecule type" value="Genomic_DNA"/>
</dbReference>
<evidence type="ECO:0000313" key="4">
    <source>
        <dbReference type="EMBL" id="ULU00751.1"/>
    </source>
</evidence>
<dbReference type="PIRSF" id="PIRSF009324">
    <property type="entry name" value="Cdk5_activator"/>
    <property type="match status" value="1"/>
</dbReference>
<dbReference type="SUPFAM" id="SSF47954">
    <property type="entry name" value="Cyclin-like"/>
    <property type="match status" value="1"/>
</dbReference>
<evidence type="ECO:0000313" key="5">
    <source>
        <dbReference type="Proteomes" id="UP000827892"/>
    </source>
</evidence>
<dbReference type="GO" id="GO:1904809">
    <property type="term" value="P:regulation of dense core granule transport"/>
    <property type="evidence" value="ECO:0007669"/>
    <property type="project" value="EnsemblMetazoa"/>
</dbReference>
<feature type="region of interest" description="Disordered" evidence="3">
    <location>
        <begin position="181"/>
        <end position="215"/>
    </location>
</feature>
<dbReference type="GO" id="GO:0061575">
    <property type="term" value="F:cyclin-dependent protein serine/threonine kinase activator activity"/>
    <property type="evidence" value="ECO:0007669"/>
    <property type="project" value="InterPro"/>
</dbReference>
<gene>
    <name evidence="4" type="ORF">L3Y34_001285</name>
</gene>
<dbReference type="GO" id="GO:0016533">
    <property type="term" value="C:protein kinase 5 complex"/>
    <property type="evidence" value="ECO:0007669"/>
    <property type="project" value="UniProtKB-UniRule"/>
</dbReference>
<feature type="compositionally biased region" description="Polar residues" evidence="3">
    <location>
        <begin position="38"/>
        <end position="51"/>
    </location>
</feature>
<protein>
    <recommendedName>
        <fullName evidence="2">Cyclin-dependent kinase 5 activator</fullName>
    </recommendedName>
</protein>
<dbReference type="AlphaFoldDB" id="A0AAE9DCD7"/>
<sequence length="383" mass="43020">MGANLTSPLPHHHRTQTTSVCNHLFSPGDGGPTFAPQRDSTGSSRNSSNGKESVLMQGWNWSKRNIQPVMSRRSLPKSGSSSGTQYYEKVPDLAVDKFSEATSSKSSDSLVSFTRNVSTSTTSSQYGKLSISLDRNQNYKTVPRPADTTTIIPNYYSLREEFRRGLQINTRQDLDNNNLTANELSVISSPKHVPRPRSIRDDNANDDLSPGDQQENVISEKRGTKKTIIQASTSELLRGLGIFISKNCDVSDFDPAHLVTWLRSVDRSLLLQGWQDIAFINPANLVFIFLLVRDVLPDERHLIHSLEELHAWILSCLYVSYSYMGNEISYPLKPFLIGNDRNVFWNRCVSMVTSHSHKMLLLNSSSTFFTEVFTDLKHCSNPS</sequence>
<feature type="region of interest" description="Disordered" evidence="3">
    <location>
        <begin position="1"/>
        <end position="52"/>
    </location>
</feature>
<comment type="subunit">
    <text evidence="2">Heterodimer of a catalytic subunit and a regulatory subunit.</text>
</comment>
<organism evidence="4 5">
    <name type="scientific">Caenorhabditis briggsae</name>
    <dbReference type="NCBI Taxonomy" id="6238"/>
    <lineage>
        <taxon>Eukaryota</taxon>
        <taxon>Metazoa</taxon>
        <taxon>Ecdysozoa</taxon>
        <taxon>Nematoda</taxon>
        <taxon>Chromadorea</taxon>
        <taxon>Rhabditida</taxon>
        <taxon>Rhabditina</taxon>
        <taxon>Rhabditomorpha</taxon>
        <taxon>Rhabditoidea</taxon>
        <taxon>Rhabditidae</taxon>
        <taxon>Peloderinae</taxon>
        <taxon>Caenorhabditis</taxon>
    </lineage>
</organism>
<dbReference type="Gene3D" id="1.10.472.10">
    <property type="entry name" value="Cyclin-like"/>
    <property type="match status" value="1"/>
</dbReference>
<dbReference type="PANTHER" id="PTHR23401:SF0">
    <property type="entry name" value="CYCLIN-DEPENDENT KINASE 5 ACTIVATOR"/>
    <property type="match status" value="1"/>
</dbReference>
<dbReference type="Pfam" id="PF03261">
    <property type="entry name" value="CDK5_activator"/>
    <property type="match status" value="1"/>
</dbReference>
<name>A0AAE9DCD7_CAEBR</name>